<dbReference type="SUPFAM" id="SSF46689">
    <property type="entry name" value="Homeodomain-like"/>
    <property type="match status" value="1"/>
</dbReference>
<reference evidence="9" key="2">
    <citation type="submission" date="2020-10" db="UniProtKB">
        <authorList>
            <consortium name="WormBaseParasite"/>
        </authorList>
    </citation>
    <scope>IDENTIFICATION</scope>
</reference>
<dbReference type="InterPro" id="IPR001356">
    <property type="entry name" value="HD"/>
</dbReference>
<evidence type="ECO:0000313" key="9">
    <source>
        <dbReference type="WBParaSite" id="Pan_g1977.t1"/>
    </source>
</evidence>
<dbReference type="AlphaFoldDB" id="A0A7E4ZVA5"/>
<dbReference type="InterPro" id="IPR008422">
    <property type="entry name" value="KN_HD"/>
</dbReference>
<dbReference type="GO" id="GO:0006355">
    <property type="term" value="P:regulation of DNA-templated transcription"/>
    <property type="evidence" value="ECO:0007669"/>
    <property type="project" value="InterPro"/>
</dbReference>
<keyword evidence="2 5" id="KW-0238">DNA-binding</keyword>
<evidence type="ECO:0000256" key="4">
    <source>
        <dbReference type="ARBA" id="ARBA00023242"/>
    </source>
</evidence>
<accession>A0A7E4ZVA5</accession>
<dbReference type="Pfam" id="PF05920">
    <property type="entry name" value="Homeobox_KN"/>
    <property type="match status" value="1"/>
</dbReference>
<evidence type="ECO:0000256" key="1">
    <source>
        <dbReference type="ARBA" id="ARBA00004123"/>
    </source>
</evidence>
<keyword evidence="4 5" id="KW-0539">Nucleus</keyword>
<evidence type="ECO:0000256" key="2">
    <source>
        <dbReference type="ARBA" id="ARBA00023125"/>
    </source>
</evidence>
<evidence type="ECO:0000256" key="5">
    <source>
        <dbReference type="PROSITE-ProRule" id="PRU00108"/>
    </source>
</evidence>
<dbReference type="InterPro" id="IPR009057">
    <property type="entry name" value="Homeodomain-like_sf"/>
</dbReference>
<organism evidence="8 9">
    <name type="scientific">Panagrellus redivivus</name>
    <name type="common">Microworm</name>
    <dbReference type="NCBI Taxonomy" id="6233"/>
    <lineage>
        <taxon>Eukaryota</taxon>
        <taxon>Metazoa</taxon>
        <taxon>Ecdysozoa</taxon>
        <taxon>Nematoda</taxon>
        <taxon>Chromadorea</taxon>
        <taxon>Rhabditida</taxon>
        <taxon>Tylenchina</taxon>
        <taxon>Panagrolaimomorpha</taxon>
        <taxon>Panagrolaimoidea</taxon>
        <taxon>Panagrolaimidae</taxon>
        <taxon>Panagrellus</taxon>
    </lineage>
</organism>
<dbReference type="PROSITE" id="PS50071">
    <property type="entry name" value="HOMEOBOX_2"/>
    <property type="match status" value="1"/>
</dbReference>
<dbReference type="Proteomes" id="UP000492821">
    <property type="component" value="Unassembled WGS sequence"/>
</dbReference>
<sequence length="259" mass="28509">MDSSALFNAYLNTVLRQTYAPMPYLLMPMLGLPMMPVNNIGQCPTLHDAFSMSQTLPFVKPVHMPSLPSTQPSPAHPSTHHVAAPAATAQPTIKPSRKSPFSIGILERKMTDAPSQSSTLSTSSSMVPTPASLPVFPMPSALPSEQSTQPLPPSQAPPIIKTRVEFTTEIKKILHDWFDAHLDYPYPSKDDVRLLTEKTLLSKTQVMTWCTNRRRSYEKQHVHVKWAKKAAPACAGKKRSAAQRDAAESAKKMARISIA</sequence>
<keyword evidence="3 5" id="KW-0371">Homeobox</keyword>
<evidence type="ECO:0000256" key="6">
    <source>
        <dbReference type="SAM" id="MobiDB-lite"/>
    </source>
</evidence>
<evidence type="ECO:0000259" key="7">
    <source>
        <dbReference type="PROSITE" id="PS50071"/>
    </source>
</evidence>
<comment type="subcellular location">
    <subcellularLocation>
        <location evidence="1 5">Nucleus</location>
    </subcellularLocation>
</comment>
<dbReference type="Gene3D" id="1.10.10.60">
    <property type="entry name" value="Homeodomain-like"/>
    <property type="match status" value="1"/>
</dbReference>
<feature type="region of interest" description="Disordered" evidence="6">
    <location>
        <begin position="112"/>
        <end position="157"/>
    </location>
</feature>
<dbReference type="SMART" id="SM00389">
    <property type="entry name" value="HOX"/>
    <property type="match status" value="1"/>
</dbReference>
<feature type="region of interest" description="Disordered" evidence="6">
    <location>
        <begin position="235"/>
        <end position="259"/>
    </location>
</feature>
<dbReference type="GO" id="GO:0005634">
    <property type="term" value="C:nucleus"/>
    <property type="evidence" value="ECO:0007669"/>
    <property type="project" value="UniProtKB-SubCell"/>
</dbReference>
<name>A0A7E4ZVA5_PANRE</name>
<dbReference type="GO" id="GO:0003677">
    <property type="term" value="F:DNA binding"/>
    <property type="evidence" value="ECO:0007669"/>
    <property type="project" value="UniProtKB-UniRule"/>
</dbReference>
<dbReference type="WBParaSite" id="Pan_g1977.t1">
    <property type="protein sequence ID" value="Pan_g1977.t1"/>
    <property type="gene ID" value="Pan_g1977"/>
</dbReference>
<evidence type="ECO:0000313" key="8">
    <source>
        <dbReference type="Proteomes" id="UP000492821"/>
    </source>
</evidence>
<feature type="region of interest" description="Disordered" evidence="6">
    <location>
        <begin position="62"/>
        <end position="98"/>
    </location>
</feature>
<reference evidence="8" key="1">
    <citation type="journal article" date="2013" name="Genetics">
        <title>The draft genome and transcriptome of Panagrellus redivivus are shaped by the harsh demands of a free-living lifestyle.</title>
        <authorList>
            <person name="Srinivasan J."/>
            <person name="Dillman A.R."/>
            <person name="Macchietto M.G."/>
            <person name="Heikkinen L."/>
            <person name="Lakso M."/>
            <person name="Fracchia K.M."/>
            <person name="Antoshechkin I."/>
            <person name="Mortazavi A."/>
            <person name="Wong G."/>
            <person name="Sternberg P.W."/>
        </authorList>
    </citation>
    <scope>NUCLEOTIDE SEQUENCE [LARGE SCALE GENOMIC DNA]</scope>
    <source>
        <strain evidence="8">MT8872</strain>
    </source>
</reference>
<keyword evidence="8" id="KW-1185">Reference proteome</keyword>
<proteinExistence type="predicted"/>
<evidence type="ECO:0000256" key="3">
    <source>
        <dbReference type="ARBA" id="ARBA00023155"/>
    </source>
</evidence>
<feature type="compositionally biased region" description="Low complexity" evidence="6">
    <location>
        <begin position="115"/>
        <end position="125"/>
    </location>
</feature>
<protein>
    <submittedName>
        <fullName evidence="9">Homeobox domain-containing protein</fullName>
    </submittedName>
</protein>
<feature type="DNA-binding region" description="Homeobox" evidence="5">
    <location>
        <begin position="163"/>
        <end position="221"/>
    </location>
</feature>
<dbReference type="CDD" id="cd00086">
    <property type="entry name" value="homeodomain"/>
    <property type="match status" value="1"/>
</dbReference>
<feature type="domain" description="Homeobox" evidence="7">
    <location>
        <begin position="161"/>
        <end position="220"/>
    </location>
</feature>